<evidence type="ECO:0000313" key="3">
    <source>
        <dbReference type="Proteomes" id="UP000583266"/>
    </source>
</evidence>
<feature type="signal peptide" evidence="1">
    <location>
        <begin position="1"/>
        <end position="22"/>
    </location>
</feature>
<reference evidence="2 3" key="1">
    <citation type="submission" date="2020-04" db="EMBL/GenBank/DDBJ databases">
        <title>Chitinophaga sp. G-6-1-13 sp. nov., isolated from soil.</title>
        <authorList>
            <person name="Dahal R.H."/>
            <person name="Chaudhary D.K."/>
        </authorList>
    </citation>
    <scope>NUCLEOTIDE SEQUENCE [LARGE SCALE GENOMIC DNA]</scope>
    <source>
        <strain evidence="2 3">G-6-1-13</strain>
    </source>
</reference>
<sequence length="86" mass="9133">MKKIKIFFATLMAMAGVGGAYAAAHRGAGNWVNTIYRWHTISGSVIFTTTVSSAQLLGNCTGGANVCLRGTGGTFPNIRVLTLFHR</sequence>
<evidence type="ECO:0000256" key="1">
    <source>
        <dbReference type="SAM" id="SignalP"/>
    </source>
</evidence>
<evidence type="ECO:0008006" key="4">
    <source>
        <dbReference type="Google" id="ProtNLM"/>
    </source>
</evidence>
<dbReference type="RefSeq" id="WP_169225822.1">
    <property type="nucleotide sequence ID" value="NZ_JABBGC010000001.1"/>
</dbReference>
<evidence type="ECO:0000313" key="2">
    <source>
        <dbReference type="EMBL" id="NML38855.1"/>
    </source>
</evidence>
<keyword evidence="3" id="KW-1185">Reference proteome</keyword>
<keyword evidence="1" id="KW-0732">Signal</keyword>
<dbReference type="Proteomes" id="UP000583266">
    <property type="component" value="Unassembled WGS sequence"/>
</dbReference>
<gene>
    <name evidence="2" type="ORF">HHL17_16735</name>
</gene>
<accession>A0A848GJS1</accession>
<feature type="chain" id="PRO_5033004569" description="Secreted protein" evidence="1">
    <location>
        <begin position="23"/>
        <end position="86"/>
    </location>
</feature>
<comment type="caution">
    <text evidence="2">The sequence shown here is derived from an EMBL/GenBank/DDBJ whole genome shotgun (WGS) entry which is preliminary data.</text>
</comment>
<dbReference type="AlphaFoldDB" id="A0A848GJS1"/>
<protein>
    <recommendedName>
        <fullName evidence="4">Secreted protein</fullName>
    </recommendedName>
</protein>
<name>A0A848GJS1_9BACT</name>
<organism evidence="2 3">
    <name type="scientific">Chitinophaga fulva</name>
    <dbReference type="NCBI Taxonomy" id="2728842"/>
    <lineage>
        <taxon>Bacteria</taxon>
        <taxon>Pseudomonadati</taxon>
        <taxon>Bacteroidota</taxon>
        <taxon>Chitinophagia</taxon>
        <taxon>Chitinophagales</taxon>
        <taxon>Chitinophagaceae</taxon>
        <taxon>Chitinophaga</taxon>
    </lineage>
</organism>
<dbReference type="EMBL" id="JABBGC010000001">
    <property type="protein sequence ID" value="NML38855.1"/>
    <property type="molecule type" value="Genomic_DNA"/>
</dbReference>
<proteinExistence type="predicted"/>